<accession>A0A2S8F4U4</accession>
<comment type="caution">
    <text evidence="1">The sequence shown here is derived from an EMBL/GenBank/DDBJ whole genome shotgun (WGS) entry which is preliminary data.</text>
</comment>
<evidence type="ECO:0000313" key="1">
    <source>
        <dbReference type="EMBL" id="PQO27150.1"/>
    </source>
</evidence>
<dbReference type="EMBL" id="PUIB01000028">
    <property type="protein sequence ID" value="PQO27150.1"/>
    <property type="molecule type" value="Genomic_DNA"/>
</dbReference>
<dbReference type="Proteomes" id="UP000239388">
    <property type="component" value="Unassembled WGS sequence"/>
</dbReference>
<reference evidence="1 2" key="1">
    <citation type="submission" date="2018-02" db="EMBL/GenBank/DDBJ databases">
        <title>Comparative genomes isolates from brazilian mangrove.</title>
        <authorList>
            <person name="Araujo J.E."/>
            <person name="Taketani R.G."/>
            <person name="Silva M.C.P."/>
            <person name="Loureco M.V."/>
            <person name="Andreote F.D."/>
        </authorList>
    </citation>
    <scope>NUCLEOTIDE SEQUENCE [LARGE SCALE GENOMIC DNA]</scope>
    <source>
        <strain evidence="1 2">NAP PRIS-MGV</strain>
    </source>
</reference>
<sequence length="190" mass="22106">MCQFNTATMSPGGNEELVRGLAKQARLKWEPLGNVFIAKQLEPGETYFFTTWGMCDCGSEVGSAQHETAPNGELGDLSRELKKLRQRGWSETKIERWLAQQKQDRVRKKAEWEARHQTTREELERWIEFVRCVLEQDAARWIGVMHHFYNHRIESAKITLTRQWIRLDQVSPEELQGLKPDVLLTIAKKG</sequence>
<protein>
    <submittedName>
        <fullName evidence="1">Uncharacterized protein</fullName>
    </submittedName>
</protein>
<proteinExistence type="predicted"/>
<name>A0A2S8F4U4_9BACT</name>
<evidence type="ECO:0000313" key="2">
    <source>
        <dbReference type="Proteomes" id="UP000239388"/>
    </source>
</evidence>
<dbReference type="AlphaFoldDB" id="A0A2S8F4U4"/>
<gene>
    <name evidence="1" type="ORF">C5Y98_28295</name>
</gene>
<organism evidence="1 2">
    <name type="scientific">Blastopirellula marina</name>
    <dbReference type="NCBI Taxonomy" id="124"/>
    <lineage>
        <taxon>Bacteria</taxon>
        <taxon>Pseudomonadati</taxon>
        <taxon>Planctomycetota</taxon>
        <taxon>Planctomycetia</taxon>
        <taxon>Pirellulales</taxon>
        <taxon>Pirellulaceae</taxon>
        <taxon>Blastopirellula</taxon>
    </lineage>
</organism>
<dbReference type="OrthoDB" id="333441at2"/>
<dbReference type="RefSeq" id="WP_105359763.1">
    <property type="nucleotide sequence ID" value="NZ_PUIB01000028.1"/>
</dbReference>